<name>A0A2S4L9E5_9HYPO</name>
<evidence type="ECO:0008006" key="5">
    <source>
        <dbReference type="Google" id="ProtNLM"/>
    </source>
</evidence>
<feature type="transmembrane region" description="Helical" evidence="2">
    <location>
        <begin position="816"/>
        <end position="841"/>
    </location>
</feature>
<evidence type="ECO:0000313" key="4">
    <source>
        <dbReference type="Proteomes" id="UP000237481"/>
    </source>
</evidence>
<protein>
    <recommendedName>
        <fullName evidence="5">Spray</fullName>
    </recommendedName>
</protein>
<evidence type="ECO:0000256" key="1">
    <source>
        <dbReference type="SAM" id="MobiDB-lite"/>
    </source>
</evidence>
<keyword evidence="2" id="KW-1133">Transmembrane helix</keyword>
<comment type="caution">
    <text evidence="3">The sequence shown here is derived from an EMBL/GenBank/DDBJ whole genome shotgun (WGS) entry which is preliminary data.</text>
</comment>
<feature type="transmembrane region" description="Helical" evidence="2">
    <location>
        <begin position="761"/>
        <end position="784"/>
    </location>
</feature>
<feature type="region of interest" description="Disordered" evidence="1">
    <location>
        <begin position="134"/>
        <end position="156"/>
    </location>
</feature>
<feature type="transmembrane region" description="Helical" evidence="2">
    <location>
        <begin position="395"/>
        <end position="416"/>
    </location>
</feature>
<proteinExistence type="predicted"/>
<feature type="transmembrane region" description="Helical" evidence="2">
    <location>
        <begin position="506"/>
        <end position="534"/>
    </location>
</feature>
<evidence type="ECO:0000313" key="3">
    <source>
        <dbReference type="EMBL" id="POR39039.1"/>
    </source>
</evidence>
<dbReference type="EMBL" id="PKSG01000078">
    <property type="protein sequence ID" value="POR39039.1"/>
    <property type="molecule type" value="Genomic_DNA"/>
</dbReference>
<keyword evidence="4" id="KW-1185">Reference proteome</keyword>
<dbReference type="InterPro" id="IPR021840">
    <property type="entry name" value="DUF3433"/>
</dbReference>
<dbReference type="AlphaFoldDB" id="A0A2S4L9E5"/>
<accession>A0A2S4L9E5</accession>
<dbReference type="PANTHER" id="PTHR37544">
    <property type="entry name" value="SPRAY-RELATED"/>
    <property type="match status" value="1"/>
</dbReference>
<organism evidence="3 4">
    <name type="scientific">Tolypocladium paradoxum</name>
    <dbReference type="NCBI Taxonomy" id="94208"/>
    <lineage>
        <taxon>Eukaryota</taxon>
        <taxon>Fungi</taxon>
        <taxon>Dikarya</taxon>
        <taxon>Ascomycota</taxon>
        <taxon>Pezizomycotina</taxon>
        <taxon>Sordariomycetes</taxon>
        <taxon>Hypocreomycetidae</taxon>
        <taxon>Hypocreales</taxon>
        <taxon>Ophiocordycipitaceae</taxon>
        <taxon>Tolypocladium</taxon>
    </lineage>
</organism>
<feature type="transmembrane region" description="Helical" evidence="2">
    <location>
        <begin position="436"/>
        <end position="455"/>
    </location>
</feature>
<keyword evidence="2" id="KW-0472">Membrane</keyword>
<dbReference type="Pfam" id="PF11915">
    <property type="entry name" value="DUF3433"/>
    <property type="match status" value="2"/>
</dbReference>
<feature type="transmembrane region" description="Helical" evidence="2">
    <location>
        <begin position="669"/>
        <end position="688"/>
    </location>
</feature>
<dbReference type="STRING" id="94208.A0A2S4L9E5"/>
<dbReference type="OrthoDB" id="3248909at2759"/>
<evidence type="ECO:0000256" key="2">
    <source>
        <dbReference type="SAM" id="Phobius"/>
    </source>
</evidence>
<dbReference type="PANTHER" id="PTHR37544:SF3">
    <property type="entry name" value="SPRAY"/>
    <property type="match status" value="1"/>
</dbReference>
<feature type="transmembrane region" description="Helical" evidence="2">
    <location>
        <begin position="554"/>
        <end position="577"/>
    </location>
</feature>
<gene>
    <name evidence="3" type="ORF">TPAR_00760</name>
</gene>
<keyword evidence="2" id="KW-0812">Transmembrane</keyword>
<feature type="transmembrane region" description="Helical" evidence="2">
    <location>
        <begin position="584"/>
        <end position="605"/>
    </location>
</feature>
<sequence>MGIAQDGSPALALLSRLCSLVLSPRPLLSDIPLVTLALVLLPHGADSPEPPLALDRSLAANPCDAQTSSWSATCIMEHHSHPSREPLRLAPSGHPLRHIASNVSAISDAEYTPYDAPASHPQQLRGRESIVSIESHHSHHAASERDRGNGHSYAPGPPVWPGPFSYSGATGYAPVSAPAEQTPARTLSRASRKSSYAASLRHTAIPPSIQEEEYDLSLLRSAAPMGAAPRYDAIPEDEPAAVAVFDITSALGPMDSHDVEFIKKLQEQEAKGTLTGGLGQGFGRDSRVRVRHADLLSSPTTVQRSLTRSFTRRRSVKPMGRAETIREVGQDEANRRGEVIEVILEDPVAGADISNMEGSNMLYDSESRRSTFAVKEQVTRVFYPQPNWKPFSMRWPYLTMLVLLSMALAAMQEILYRRYSQDPILMFTSPEDVDPGFYFVVKFAPTLAAVVYGVLWQFVDFEVRRLEAYYQLSKEGGALAAESINVDYVTSFNFLRPFRALRLGHYAVALSSVATTFAVSLVPTFAAASVVLTPSRQERMDNPNAEKFLHFSATWSRLLTTTLLVCAVLGCVLFCLLQSRRSGLLADVRGIAGLASMAVASHILMDFKDMDTAKHKDIHHKLKHNRYMLRNSSLAPDDENPVSTQERDRYQDTHLSENPHPLMLRPAGWVPFILGLLAFTGFIPAFLFTPADVVTDKAPWVITALAVCLKLSWNATETAVRMMEPFYILSRRHAPARTLMLDYTALPFGYLPLRALFNGHLLVFAVGFGSVMAEFLTILVTGLATVDGQVFLREGKLGDKDRDGHRLINSGQETVASFYVSFGASVFILLYMSVTACVVFFRRRHPFLPRQPNTIASVLAFIHQSKMLYDFVGTAKYSSAEMARKLEDGKTYGLGWFPGRDGQTHCGVDQEELTSNYKHGVDNSQQNEPWNMQWDVL</sequence>
<reference evidence="3 4" key="1">
    <citation type="submission" date="2018-01" db="EMBL/GenBank/DDBJ databases">
        <title>Harnessing the power of phylogenomics to disentangle the directionality and signatures of interkingdom host jumping in the parasitic fungal genus Tolypocladium.</title>
        <authorList>
            <person name="Quandt C.A."/>
            <person name="Patterson W."/>
            <person name="Spatafora J.W."/>
        </authorList>
    </citation>
    <scope>NUCLEOTIDE SEQUENCE [LARGE SCALE GENOMIC DNA]</scope>
    <source>
        <strain evidence="3 4">NRBC 100945</strain>
    </source>
</reference>
<dbReference type="Proteomes" id="UP000237481">
    <property type="component" value="Unassembled WGS sequence"/>
</dbReference>